<keyword evidence="4 12" id="KW-0812">Transmembrane</keyword>
<dbReference type="PROSITE" id="PS51450">
    <property type="entry name" value="LRR"/>
    <property type="match status" value="2"/>
</dbReference>
<evidence type="ECO:0000256" key="11">
    <source>
        <dbReference type="SAM" id="MobiDB-lite"/>
    </source>
</evidence>
<evidence type="ECO:0000256" key="13">
    <source>
        <dbReference type="SAM" id="SignalP"/>
    </source>
</evidence>
<dbReference type="PRINTS" id="PR00019">
    <property type="entry name" value="LEURICHRPT"/>
</dbReference>
<dbReference type="PANTHER" id="PTHR24365:SF530">
    <property type="entry name" value="MSTPROX-RELATED"/>
    <property type="match status" value="1"/>
</dbReference>
<feature type="signal peptide" evidence="13">
    <location>
        <begin position="1"/>
        <end position="17"/>
    </location>
</feature>
<dbReference type="InterPro" id="IPR032675">
    <property type="entry name" value="LRR_dom_sf"/>
</dbReference>
<dbReference type="AlphaFoldDB" id="A0ABD3TFW8"/>
<keyword evidence="16" id="KW-1185">Reference proteome</keyword>
<dbReference type="SMART" id="SM00255">
    <property type="entry name" value="TIR"/>
    <property type="match status" value="1"/>
</dbReference>
<dbReference type="InterPro" id="IPR000157">
    <property type="entry name" value="TIR_dom"/>
</dbReference>
<evidence type="ECO:0000256" key="1">
    <source>
        <dbReference type="ARBA" id="ARBA00004167"/>
    </source>
</evidence>
<evidence type="ECO:0000256" key="4">
    <source>
        <dbReference type="ARBA" id="ARBA00022692"/>
    </source>
</evidence>
<dbReference type="InterPro" id="IPR001611">
    <property type="entry name" value="Leu-rich_rpt"/>
</dbReference>
<comment type="caution">
    <text evidence="15">The sequence shown here is derived from an EMBL/GenBank/DDBJ whole genome shotgun (WGS) entry which is preliminary data.</text>
</comment>
<dbReference type="Gene3D" id="3.80.10.10">
    <property type="entry name" value="Ribonuclease Inhibitor"/>
    <property type="match status" value="3"/>
</dbReference>
<feature type="region of interest" description="Disordered" evidence="11">
    <location>
        <begin position="470"/>
        <end position="492"/>
    </location>
</feature>
<dbReference type="PANTHER" id="PTHR24365">
    <property type="entry name" value="TOLL-LIKE RECEPTOR"/>
    <property type="match status" value="1"/>
</dbReference>
<dbReference type="SMART" id="SM00369">
    <property type="entry name" value="LRR_TYP"/>
    <property type="match status" value="10"/>
</dbReference>
<keyword evidence="8 12" id="KW-0472">Membrane</keyword>
<evidence type="ECO:0000256" key="12">
    <source>
        <dbReference type="SAM" id="Phobius"/>
    </source>
</evidence>
<dbReference type="SMART" id="SM00365">
    <property type="entry name" value="LRR_SD22"/>
    <property type="match status" value="4"/>
</dbReference>
<evidence type="ECO:0000256" key="3">
    <source>
        <dbReference type="ARBA" id="ARBA00022614"/>
    </source>
</evidence>
<keyword evidence="5 13" id="KW-0732">Signal</keyword>
<dbReference type="InterPro" id="IPR035897">
    <property type="entry name" value="Toll_tir_struct_dom_sf"/>
</dbReference>
<dbReference type="SUPFAM" id="SSF52200">
    <property type="entry name" value="Toll/Interleukin receptor TIR domain"/>
    <property type="match status" value="1"/>
</dbReference>
<dbReference type="EMBL" id="JBJQND010000018">
    <property type="protein sequence ID" value="KAL3835904.1"/>
    <property type="molecule type" value="Genomic_DNA"/>
</dbReference>
<evidence type="ECO:0000313" key="15">
    <source>
        <dbReference type="EMBL" id="KAL3835904.1"/>
    </source>
</evidence>
<evidence type="ECO:0000256" key="10">
    <source>
        <dbReference type="ARBA" id="ARBA00023180"/>
    </source>
</evidence>
<keyword evidence="9" id="KW-0675">Receptor</keyword>
<comment type="subcellular location">
    <subcellularLocation>
        <location evidence="1">Membrane</location>
        <topology evidence="1">Single-pass membrane protein</topology>
    </subcellularLocation>
</comment>
<feature type="transmembrane region" description="Helical" evidence="12">
    <location>
        <begin position="791"/>
        <end position="814"/>
    </location>
</feature>
<dbReference type="Pfam" id="PF13855">
    <property type="entry name" value="LRR_8"/>
    <property type="match status" value="4"/>
</dbReference>
<protein>
    <recommendedName>
        <fullName evidence="14">TIR domain-containing protein</fullName>
    </recommendedName>
</protein>
<evidence type="ECO:0000259" key="14">
    <source>
        <dbReference type="PROSITE" id="PS50104"/>
    </source>
</evidence>
<keyword evidence="3" id="KW-0433">Leucine-rich repeat</keyword>
<accession>A0ABD3TFW8</accession>
<feature type="domain" description="TIR" evidence="14">
    <location>
        <begin position="843"/>
        <end position="982"/>
    </location>
</feature>
<dbReference type="Pfam" id="PF13676">
    <property type="entry name" value="TIR_2"/>
    <property type="match status" value="1"/>
</dbReference>
<evidence type="ECO:0000256" key="2">
    <source>
        <dbReference type="ARBA" id="ARBA00009634"/>
    </source>
</evidence>
<sequence length="983" mass="113225">MESLSFRLFLLLSWSSAARVCIFYVSSNVCRLCDCVSDGMTISVNCKNRRLMNVPGIIHSNSTSLDLRTNCIKELRNNSFSGLHHLKKLDLSNNKIELIEIATFWPLSALEELRLEKTNLALLQRALRPGIFRGLIHLKSLNLQNNIQQSIVNATRLPDTTFSDLVGLENLHIDGAPSYVFGPGFGNLTNLKILIMSGRDGFCELGRLESQTFMYVSYLRNIDIIHCKLNYIDPGAFRPLKNLQTLNLSENTDLGFQNFQRLLEGLKDTSIRVLNITSIVFPYGVGSRLTKDNVQDLFTTRLEEVYMNTNAIELIDHGVLSNFPSTLRKLYLRQNRLVFTLFMCEIFNLFNLNVFDAGHQQPSGHDDYRWGRKTRHVDIRGKSFPSFENSESLSMVFVDTRKEENDTMYETSEYYKTNKTISRTISIWKKLKHRRCQGDSVEATRHFEIPSYPNSEKKYMLSEEHKSDIEGRNLNNPIHGRKETLKDNSNSFSLKRKRSVITPFANEYSMPPEDQMSTSVPTKAAPQPGLMTPEDQLTTTQSAPHKISLTTFICTRSRSNFVLLDFKEYENNITYMDISGNEIPNLQNSSFAGLSRLEFLNLSSNQIASVESGTFAPLQSLKYLDLSNNQLPNSSTRRLHSNLFETLFNLQVLNISKYSIAYLPPTLFQTLHHVKVLDLSTNSLNDFNVNLKNLTELQILDLSDNHLSFLELNIMNHVDNLARNHSILVDLSRNKLFCTCKTLTFLHWLKETKVVLVNKEQYLCILENDFVQPLNDTEFLERLEESCKSYLMVYIVTTIAVTFIIASIIFFLLYKYRWKLRYLYYMAQLKLPTKPIDNIEEVFINDGFISYAEEDVLFVKNCLVQELEVNRGRKLVINDRDFVPGEVVTTAILRAIRESRKTVSLISNASVKNNWWIFEMHMAQMESIHTKRDALILVLLENIPNKNLPMDVFNVLKSCPSIEYPNDKHAQTAFWIKLNEFIN</sequence>
<reference evidence="15 16" key="1">
    <citation type="submission" date="2024-11" db="EMBL/GenBank/DDBJ databases">
        <title>Chromosome-level genome assembly of the freshwater bivalve Anodonta woodiana.</title>
        <authorList>
            <person name="Chen X."/>
        </authorList>
    </citation>
    <scope>NUCLEOTIDE SEQUENCE [LARGE SCALE GENOMIC DNA]</scope>
    <source>
        <strain evidence="15">MN2024</strain>
        <tissue evidence="15">Gills</tissue>
    </source>
</reference>
<gene>
    <name evidence="15" type="ORF">ACJMK2_021365</name>
</gene>
<evidence type="ECO:0000256" key="8">
    <source>
        <dbReference type="ARBA" id="ARBA00023136"/>
    </source>
</evidence>
<dbReference type="InterPro" id="IPR003591">
    <property type="entry name" value="Leu-rich_rpt_typical-subtyp"/>
</dbReference>
<feature type="chain" id="PRO_5044809608" description="TIR domain-containing protein" evidence="13">
    <location>
        <begin position="18"/>
        <end position="983"/>
    </location>
</feature>
<evidence type="ECO:0000313" key="16">
    <source>
        <dbReference type="Proteomes" id="UP001634394"/>
    </source>
</evidence>
<organism evidence="15 16">
    <name type="scientific">Sinanodonta woodiana</name>
    <name type="common">Chinese pond mussel</name>
    <name type="synonym">Anodonta woodiana</name>
    <dbReference type="NCBI Taxonomy" id="1069815"/>
    <lineage>
        <taxon>Eukaryota</taxon>
        <taxon>Metazoa</taxon>
        <taxon>Spiralia</taxon>
        <taxon>Lophotrochozoa</taxon>
        <taxon>Mollusca</taxon>
        <taxon>Bivalvia</taxon>
        <taxon>Autobranchia</taxon>
        <taxon>Heteroconchia</taxon>
        <taxon>Palaeoheterodonta</taxon>
        <taxon>Unionida</taxon>
        <taxon>Unionoidea</taxon>
        <taxon>Unionidae</taxon>
        <taxon>Unioninae</taxon>
        <taxon>Sinanodonta</taxon>
    </lineage>
</organism>
<comment type="similarity">
    <text evidence="2">Belongs to the Toll-like receptor family.</text>
</comment>
<feature type="region of interest" description="Disordered" evidence="11">
    <location>
        <begin position="507"/>
        <end position="527"/>
    </location>
</feature>
<proteinExistence type="inferred from homology"/>
<evidence type="ECO:0000256" key="7">
    <source>
        <dbReference type="ARBA" id="ARBA00022989"/>
    </source>
</evidence>
<dbReference type="Proteomes" id="UP001634394">
    <property type="component" value="Unassembled WGS sequence"/>
</dbReference>
<evidence type="ECO:0000256" key="5">
    <source>
        <dbReference type="ARBA" id="ARBA00022729"/>
    </source>
</evidence>
<dbReference type="GO" id="GO:0016020">
    <property type="term" value="C:membrane"/>
    <property type="evidence" value="ECO:0007669"/>
    <property type="project" value="UniProtKB-SubCell"/>
</dbReference>
<keyword evidence="7 12" id="KW-1133">Transmembrane helix</keyword>
<evidence type="ECO:0000256" key="9">
    <source>
        <dbReference type="ARBA" id="ARBA00023170"/>
    </source>
</evidence>
<evidence type="ECO:0000256" key="6">
    <source>
        <dbReference type="ARBA" id="ARBA00022737"/>
    </source>
</evidence>
<keyword evidence="10" id="KW-0325">Glycoprotein</keyword>
<dbReference type="SUPFAM" id="SSF52058">
    <property type="entry name" value="L domain-like"/>
    <property type="match status" value="3"/>
</dbReference>
<keyword evidence="6" id="KW-0677">Repeat</keyword>
<dbReference type="Gene3D" id="3.40.50.10140">
    <property type="entry name" value="Toll/interleukin-1 receptor homology (TIR) domain"/>
    <property type="match status" value="1"/>
</dbReference>
<name>A0ABD3TFW8_SINWO</name>
<dbReference type="PROSITE" id="PS50104">
    <property type="entry name" value="TIR"/>
    <property type="match status" value="1"/>
</dbReference>